<protein>
    <submittedName>
        <fullName evidence="2">Uncharacterized protein</fullName>
    </submittedName>
</protein>
<reference evidence="2" key="1">
    <citation type="journal article" date="2014" name="Int. J. Syst. Evol. Microbiol.">
        <title>Complete genome sequence of Corynebacterium casei LMG S-19264T (=DSM 44701T), isolated from a smear-ripened cheese.</title>
        <authorList>
            <consortium name="US DOE Joint Genome Institute (JGI-PGF)"/>
            <person name="Walter F."/>
            <person name="Albersmeier A."/>
            <person name="Kalinowski J."/>
            <person name="Ruckert C."/>
        </authorList>
    </citation>
    <scope>NUCLEOTIDE SEQUENCE</scope>
    <source>
        <strain evidence="2">CGMCC 4.7398</strain>
    </source>
</reference>
<dbReference type="EMBL" id="BNAS01000002">
    <property type="protein sequence ID" value="GHH70106.1"/>
    <property type="molecule type" value="Genomic_DNA"/>
</dbReference>
<feature type="compositionally biased region" description="Basic and acidic residues" evidence="1">
    <location>
        <begin position="33"/>
        <end position="58"/>
    </location>
</feature>
<proteinExistence type="predicted"/>
<dbReference type="RefSeq" id="WP_189668745.1">
    <property type="nucleotide sequence ID" value="NZ_BNAS01000002.1"/>
</dbReference>
<sequence length="76" mass="8600">MSLWGPALDAEIEYRQTQAKKSWGGKQTSWSARTDRISRREKAQEERPARPSRTEQIKKGIAGMRPVSTPARGLFA</sequence>
<comment type="caution">
    <text evidence="2">The sequence shown here is derived from an EMBL/GenBank/DDBJ whole genome shotgun (WGS) entry which is preliminary data.</text>
</comment>
<reference evidence="2" key="2">
    <citation type="submission" date="2020-09" db="EMBL/GenBank/DDBJ databases">
        <authorList>
            <person name="Sun Q."/>
            <person name="Zhou Y."/>
        </authorList>
    </citation>
    <scope>NUCLEOTIDE SEQUENCE</scope>
    <source>
        <strain evidence="2">CGMCC 4.7398</strain>
    </source>
</reference>
<evidence type="ECO:0000313" key="3">
    <source>
        <dbReference type="Proteomes" id="UP000627369"/>
    </source>
</evidence>
<dbReference type="AlphaFoldDB" id="A0A919KS72"/>
<keyword evidence="3" id="KW-1185">Reference proteome</keyword>
<organism evidence="2 3">
    <name type="scientific">Promicromonospora soli</name>
    <dbReference type="NCBI Taxonomy" id="2035533"/>
    <lineage>
        <taxon>Bacteria</taxon>
        <taxon>Bacillati</taxon>
        <taxon>Actinomycetota</taxon>
        <taxon>Actinomycetes</taxon>
        <taxon>Micrococcales</taxon>
        <taxon>Promicromonosporaceae</taxon>
        <taxon>Promicromonospora</taxon>
    </lineage>
</organism>
<evidence type="ECO:0000256" key="1">
    <source>
        <dbReference type="SAM" id="MobiDB-lite"/>
    </source>
</evidence>
<feature type="region of interest" description="Disordered" evidence="1">
    <location>
        <begin position="19"/>
        <end position="76"/>
    </location>
</feature>
<evidence type="ECO:0000313" key="2">
    <source>
        <dbReference type="EMBL" id="GHH70106.1"/>
    </source>
</evidence>
<name>A0A919KS72_9MICO</name>
<dbReference type="Proteomes" id="UP000627369">
    <property type="component" value="Unassembled WGS sequence"/>
</dbReference>
<gene>
    <name evidence="2" type="ORF">GCM10017772_16190</name>
</gene>
<feature type="compositionally biased region" description="Polar residues" evidence="1">
    <location>
        <begin position="19"/>
        <end position="32"/>
    </location>
</feature>
<accession>A0A919KS72</accession>